<dbReference type="Pfam" id="PF00069">
    <property type="entry name" value="Pkinase"/>
    <property type="match status" value="1"/>
</dbReference>
<dbReference type="InterPro" id="IPR000719">
    <property type="entry name" value="Prot_kinase_dom"/>
</dbReference>
<evidence type="ECO:0000256" key="8">
    <source>
        <dbReference type="PROSITE-ProRule" id="PRU10141"/>
    </source>
</evidence>
<evidence type="ECO:0000259" key="10">
    <source>
        <dbReference type="PROSITE" id="PS50011"/>
    </source>
</evidence>
<evidence type="ECO:0000256" key="1">
    <source>
        <dbReference type="ARBA" id="ARBA00009793"/>
    </source>
</evidence>
<keyword evidence="5 8" id="KW-0547">Nucleotide-binding</keyword>
<dbReference type="EMBL" id="OVEO01000008">
    <property type="protein sequence ID" value="SPQ97583.1"/>
    <property type="molecule type" value="Genomic_DNA"/>
</dbReference>
<dbReference type="SUPFAM" id="SSF56112">
    <property type="entry name" value="Protein kinase-like (PK-like)"/>
    <property type="match status" value="1"/>
</dbReference>
<feature type="domain" description="AGC-kinase C-terminal" evidence="12">
    <location>
        <begin position="505"/>
        <end position="573"/>
    </location>
</feature>
<evidence type="ECO:0000256" key="4">
    <source>
        <dbReference type="ARBA" id="ARBA00022679"/>
    </source>
</evidence>
<feature type="region of interest" description="Disordered" evidence="9">
    <location>
        <begin position="125"/>
        <end position="148"/>
    </location>
</feature>
<organism evidence="13 14">
    <name type="scientific">Plasmodiophora brassicae</name>
    <name type="common">Clubroot disease agent</name>
    <dbReference type="NCBI Taxonomy" id="37360"/>
    <lineage>
        <taxon>Eukaryota</taxon>
        <taxon>Sar</taxon>
        <taxon>Rhizaria</taxon>
        <taxon>Endomyxa</taxon>
        <taxon>Phytomyxea</taxon>
        <taxon>Plasmodiophorida</taxon>
        <taxon>Plasmodiophoridae</taxon>
        <taxon>Plasmodiophora</taxon>
    </lineage>
</organism>
<proteinExistence type="inferred from homology"/>
<gene>
    <name evidence="13" type="ORF">PLBR_LOCUS4798</name>
</gene>
<name>A0A3P3YBN6_PLABS</name>
<keyword evidence="13" id="KW-0496">Mitochondrion</keyword>
<geneLocation type="mitochondrion" evidence="13"/>
<keyword evidence="6" id="KW-0418">Kinase</keyword>
<dbReference type="PROSITE" id="PS00107">
    <property type="entry name" value="PROTEIN_KINASE_ATP"/>
    <property type="match status" value="1"/>
</dbReference>
<dbReference type="PROSITE" id="PS51285">
    <property type="entry name" value="AGC_KINASE_CTER"/>
    <property type="match status" value="1"/>
</dbReference>
<feature type="domain" description="RGS" evidence="11">
    <location>
        <begin position="50"/>
        <end position="236"/>
    </location>
</feature>
<dbReference type="GO" id="GO:0005524">
    <property type="term" value="F:ATP binding"/>
    <property type="evidence" value="ECO:0007669"/>
    <property type="project" value="UniProtKB-UniRule"/>
</dbReference>
<dbReference type="InterPro" id="IPR045270">
    <property type="entry name" value="STKc_AGC"/>
</dbReference>
<dbReference type="GO" id="GO:0004674">
    <property type="term" value="F:protein serine/threonine kinase activity"/>
    <property type="evidence" value="ECO:0007669"/>
    <property type="project" value="UniProtKB-KW"/>
</dbReference>
<evidence type="ECO:0000313" key="14">
    <source>
        <dbReference type="Proteomes" id="UP000290189"/>
    </source>
</evidence>
<dbReference type="PROSITE" id="PS50132">
    <property type="entry name" value="RGS"/>
    <property type="match status" value="1"/>
</dbReference>
<dbReference type="FunFam" id="1.10.510.10:FF:000074">
    <property type="entry name" value="G protein-coupled receptor kinase"/>
    <property type="match status" value="1"/>
</dbReference>
<sequence>MYDDMMELVENHTYLTAARSKRPDNLMDALPPFDTLSAYVQELRDTGQLTFDAVFHEPIGYYQMKCFLISDYSVSKAVFATDVELYKLIRDQRARLRLAHLIFKRYIADCSEGAHNQVMSVFETERRKRSLRRPGTLPTPTSNATSAGYAAPSVRIVPHVSAGPGDDAGAHFLTLQIGQTNVIGVHGRSVKAIETMLNNDMAPASLFDAAFLEVVNDLRFDAFPRFMKSVFFEKYIRAKSCERRDVTIADFTMLRMLGHGAFGAVNACVKNDTGKMYAAKCIDKRRVMGSNYVHGIMAERDALVSMDSPFVCCLNYAVEDDNDLILILDVMMGGDLKYHLVREGRFPEVRARYHAAQVLLGLEHIHSKDIIFRDMKLENVLLDEMGHCKISDLGLAIRTTRQVRGYAGTPGYTAPEVVAGHYYDRTADWFSFGVLIYRMLTGEAPFAAVDGEDADAAVLHRPADLSSSDLTDEARSLLAGLLEKSPMNRLGHKGATDIKMHPWFDPIDWGLLESGNLPPPFIPAPNEVYAENMVGVDGPDADQQFKDLVLTAEFQASLRGFPYQSNRAIQKEIVEVLVWNDRDTNYEKFAAQAAPAASTDSQSTACGTCTIL</sequence>
<evidence type="ECO:0000256" key="7">
    <source>
        <dbReference type="ARBA" id="ARBA00022840"/>
    </source>
</evidence>
<dbReference type="PANTHER" id="PTHR24355">
    <property type="entry name" value="G PROTEIN-COUPLED RECEPTOR KINASE/RIBOSOMAL PROTEIN S6 KINASE"/>
    <property type="match status" value="1"/>
</dbReference>
<dbReference type="Gene3D" id="1.10.510.10">
    <property type="entry name" value="Transferase(Phosphotransferase) domain 1"/>
    <property type="match status" value="1"/>
</dbReference>
<dbReference type="SUPFAM" id="SSF48097">
    <property type="entry name" value="Regulator of G-protein signaling, RGS"/>
    <property type="match status" value="1"/>
</dbReference>
<evidence type="ECO:0000256" key="5">
    <source>
        <dbReference type="ARBA" id="ARBA00022741"/>
    </source>
</evidence>
<dbReference type="Gene3D" id="3.30.200.20">
    <property type="entry name" value="Phosphorylase Kinase, domain 1"/>
    <property type="match status" value="1"/>
</dbReference>
<dbReference type="SMART" id="SM00220">
    <property type="entry name" value="S_TKc"/>
    <property type="match status" value="1"/>
</dbReference>
<dbReference type="PANTHER" id="PTHR24355:SF18">
    <property type="entry name" value="G PROTEIN-COUPLED RECEPTOR KINASE"/>
    <property type="match status" value="1"/>
</dbReference>
<dbReference type="InterPro" id="IPR016137">
    <property type="entry name" value="RGS"/>
</dbReference>
<accession>A0A3P3YBN6</accession>
<dbReference type="InterPro" id="IPR000961">
    <property type="entry name" value="AGC-kinase_C"/>
</dbReference>
<dbReference type="InterPro" id="IPR036305">
    <property type="entry name" value="RGS_sf"/>
</dbReference>
<dbReference type="CDD" id="cd05123">
    <property type="entry name" value="STKc_AGC"/>
    <property type="match status" value="1"/>
</dbReference>
<feature type="binding site" evidence="8">
    <location>
        <position position="280"/>
    </location>
    <ligand>
        <name>ATP</name>
        <dbReference type="ChEBI" id="CHEBI:30616"/>
    </ligand>
</feature>
<dbReference type="AlphaFoldDB" id="A0A3P3YBN6"/>
<evidence type="ECO:0000256" key="9">
    <source>
        <dbReference type="SAM" id="MobiDB-lite"/>
    </source>
</evidence>
<feature type="domain" description="Protein kinase" evidence="10">
    <location>
        <begin position="251"/>
        <end position="504"/>
    </location>
</feature>
<dbReference type="InterPro" id="IPR017441">
    <property type="entry name" value="Protein_kinase_ATP_BS"/>
</dbReference>
<evidence type="ECO:0000256" key="2">
    <source>
        <dbReference type="ARBA" id="ARBA00022527"/>
    </source>
</evidence>
<keyword evidence="2" id="KW-0723">Serine/threonine-protein kinase</keyword>
<dbReference type="InterPro" id="IPR044926">
    <property type="entry name" value="RGS_subdomain_2"/>
</dbReference>
<dbReference type="PROSITE" id="PS50011">
    <property type="entry name" value="PROTEIN_KINASE_DOM"/>
    <property type="match status" value="1"/>
</dbReference>
<dbReference type="SMART" id="SM00315">
    <property type="entry name" value="RGS"/>
    <property type="match status" value="1"/>
</dbReference>
<comment type="similarity">
    <text evidence="1">Belongs to the protein kinase superfamily. AGC Ser/Thr protein kinase family. GPRK subfamily.</text>
</comment>
<keyword evidence="3" id="KW-0597">Phosphoprotein</keyword>
<keyword evidence="7 8" id="KW-0067">ATP-binding</keyword>
<evidence type="ECO:0000256" key="6">
    <source>
        <dbReference type="ARBA" id="ARBA00022777"/>
    </source>
</evidence>
<evidence type="ECO:0000259" key="12">
    <source>
        <dbReference type="PROSITE" id="PS51285"/>
    </source>
</evidence>
<reference evidence="13 14" key="1">
    <citation type="submission" date="2018-03" db="EMBL/GenBank/DDBJ databases">
        <authorList>
            <person name="Fogelqvist J."/>
        </authorList>
    </citation>
    <scope>NUCLEOTIDE SEQUENCE [LARGE SCALE GENOMIC DNA]</scope>
</reference>
<protein>
    <recommendedName>
        <fullName evidence="15">Protein kinase domain-containing protein</fullName>
    </recommendedName>
</protein>
<evidence type="ECO:0008006" key="15">
    <source>
        <dbReference type="Google" id="ProtNLM"/>
    </source>
</evidence>
<dbReference type="InterPro" id="IPR011009">
    <property type="entry name" value="Kinase-like_dom_sf"/>
</dbReference>
<evidence type="ECO:0000313" key="13">
    <source>
        <dbReference type="EMBL" id="SPQ97583.1"/>
    </source>
</evidence>
<evidence type="ECO:0000259" key="11">
    <source>
        <dbReference type="PROSITE" id="PS50132"/>
    </source>
</evidence>
<keyword evidence="4" id="KW-0808">Transferase</keyword>
<dbReference type="Gene3D" id="1.10.167.10">
    <property type="entry name" value="Regulator of G-protein Signalling 4, domain 2"/>
    <property type="match status" value="1"/>
</dbReference>
<evidence type="ECO:0000256" key="3">
    <source>
        <dbReference type="ARBA" id="ARBA00022553"/>
    </source>
</evidence>
<dbReference type="Proteomes" id="UP000290189">
    <property type="component" value="Unassembled WGS sequence"/>
</dbReference>